<evidence type="ECO:0000313" key="1">
    <source>
        <dbReference type="EMBL" id="OGZ64014.1"/>
    </source>
</evidence>
<name>A0A1G2HNA6_9BACT</name>
<gene>
    <name evidence="1" type="ORF">A2730_02855</name>
</gene>
<dbReference type="Proteomes" id="UP000176855">
    <property type="component" value="Unassembled WGS sequence"/>
</dbReference>
<reference evidence="1 2" key="1">
    <citation type="journal article" date="2016" name="Nat. Commun.">
        <title>Thousands of microbial genomes shed light on interconnected biogeochemical processes in an aquifer system.</title>
        <authorList>
            <person name="Anantharaman K."/>
            <person name="Brown C.T."/>
            <person name="Hug L.A."/>
            <person name="Sharon I."/>
            <person name="Castelle C.J."/>
            <person name="Probst A.J."/>
            <person name="Thomas B.C."/>
            <person name="Singh A."/>
            <person name="Wilkins M.J."/>
            <person name="Karaoz U."/>
            <person name="Brodie E.L."/>
            <person name="Williams K.H."/>
            <person name="Hubbard S.S."/>
            <person name="Banfield J.F."/>
        </authorList>
    </citation>
    <scope>NUCLEOTIDE SEQUENCE [LARGE SCALE GENOMIC DNA]</scope>
</reference>
<organism evidence="1 2">
    <name type="scientific">Candidatus Staskawiczbacteria bacterium RIFCSPHIGHO2_01_FULL_39_25</name>
    <dbReference type="NCBI Taxonomy" id="1802202"/>
    <lineage>
        <taxon>Bacteria</taxon>
        <taxon>Candidatus Staskawicziibacteriota</taxon>
    </lineage>
</organism>
<sequence>MSKTLTPSATFVTVRDSKGRKFLEVAGAAYDKALLTKEEAQRVNEAGGLSELIANHIAQHRHEVPPVLKLVTSGIKVAGAKRFVADKDSLKEANVGWTGENFNQFFLGKVEENVQDGIIAIHRLEKRSVDAPIRKELGQEREEIALAHFFDLLKKQSKGQEGHLLVNGYANIAYIKDKNGNFWAVGALWHSYYRYWSVYARSVGHPRGWRAGDQVLSSDC</sequence>
<comment type="caution">
    <text evidence="1">The sequence shown here is derived from an EMBL/GenBank/DDBJ whole genome shotgun (WGS) entry which is preliminary data.</text>
</comment>
<proteinExistence type="predicted"/>
<accession>A0A1G2HNA6</accession>
<evidence type="ECO:0000313" key="2">
    <source>
        <dbReference type="Proteomes" id="UP000176855"/>
    </source>
</evidence>
<dbReference type="STRING" id="1802202.A2730_02855"/>
<dbReference type="EMBL" id="MHOO01000009">
    <property type="protein sequence ID" value="OGZ64014.1"/>
    <property type="molecule type" value="Genomic_DNA"/>
</dbReference>
<protein>
    <submittedName>
        <fullName evidence="1">Uncharacterized protein</fullName>
    </submittedName>
</protein>
<dbReference type="AlphaFoldDB" id="A0A1G2HNA6"/>